<proteinExistence type="predicted"/>
<dbReference type="EMBL" id="CM034408">
    <property type="protein sequence ID" value="KAJ0172314.1"/>
    <property type="molecule type" value="Genomic_DNA"/>
</dbReference>
<gene>
    <name evidence="1" type="ORF">K1T71_012287</name>
</gene>
<name>A0ACC1CLK0_9NEOP</name>
<organism evidence="1 2">
    <name type="scientific">Dendrolimus kikuchii</name>
    <dbReference type="NCBI Taxonomy" id="765133"/>
    <lineage>
        <taxon>Eukaryota</taxon>
        <taxon>Metazoa</taxon>
        <taxon>Ecdysozoa</taxon>
        <taxon>Arthropoda</taxon>
        <taxon>Hexapoda</taxon>
        <taxon>Insecta</taxon>
        <taxon>Pterygota</taxon>
        <taxon>Neoptera</taxon>
        <taxon>Endopterygota</taxon>
        <taxon>Lepidoptera</taxon>
        <taxon>Glossata</taxon>
        <taxon>Ditrysia</taxon>
        <taxon>Bombycoidea</taxon>
        <taxon>Lasiocampidae</taxon>
        <taxon>Dendrolimus</taxon>
    </lineage>
</organism>
<dbReference type="Proteomes" id="UP000824533">
    <property type="component" value="Linkage Group LG22"/>
</dbReference>
<evidence type="ECO:0000313" key="1">
    <source>
        <dbReference type="EMBL" id="KAJ0172314.1"/>
    </source>
</evidence>
<comment type="caution">
    <text evidence="1">The sequence shown here is derived from an EMBL/GenBank/DDBJ whole genome shotgun (WGS) entry which is preliminary data.</text>
</comment>
<accession>A0ACC1CLK0</accession>
<evidence type="ECO:0000313" key="2">
    <source>
        <dbReference type="Proteomes" id="UP000824533"/>
    </source>
</evidence>
<sequence length="554" mass="63931">MSSTAFRLSEYKDVKLNQYTGSTSIMQYIEYCAINEGVGASHSFHKIMVNDWSDENEELFDAVSDHFDSSLIPVNATNVANMASFYTSNLNLILKIMKLGFKLPFARDMYEIKIVFNEKTSKHLFGKQVTLEDIVSGVVNRRFNENQELDLSSFRNDKEFSEHKIDFYKISLLAHFKTLMLRMGKETKSLNLSQNKLSKVPTVILNFFIKGDLTSINLSYNKIQSLSDLARVSSKIEKLWIQGNPLCDDIEPSYYVKNLIVKFPRLTQLDGIKLNEHGMIPMVRNYLITPDTCTKLVVERFLIMFFTLYDDKKLYKKSTQMYDENATFSLMTDMTEVEERQLGYQYANNSRNILDPHKKKITNTNKRIYNNLASIKNVLAIAPKTLHDPHTFTVDVLQHNQQTLILVVDGIFKEYALGQRPEAFFKFRRTFILAIFPEGGDNRVYSIMNDMLYVGFASQEQIKSSFKSPIINHNSVGLINPTRADIDALLKIFMNVTHLIRNEAELRLKLHNWDVNEATKEYMTQVSNNQIPKSSLIDEEDDFSDTSSLLDYVD</sequence>
<reference evidence="1 2" key="1">
    <citation type="journal article" date="2021" name="Front. Genet.">
        <title>Chromosome-Level Genome Assembly Reveals Significant Gene Expansion in the Toll and IMD Signaling Pathways of Dendrolimus kikuchii.</title>
        <authorList>
            <person name="Zhou J."/>
            <person name="Wu P."/>
            <person name="Xiong Z."/>
            <person name="Liu N."/>
            <person name="Zhao N."/>
            <person name="Ji M."/>
            <person name="Qiu Y."/>
            <person name="Yang B."/>
        </authorList>
    </citation>
    <scope>NUCLEOTIDE SEQUENCE [LARGE SCALE GENOMIC DNA]</scope>
    <source>
        <strain evidence="1">Ann1</strain>
    </source>
</reference>
<protein>
    <submittedName>
        <fullName evidence="1">Uncharacterized protein</fullName>
    </submittedName>
</protein>
<keyword evidence="2" id="KW-1185">Reference proteome</keyword>